<evidence type="ECO:0000256" key="1">
    <source>
        <dbReference type="SAM" id="MobiDB-lite"/>
    </source>
</evidence>
<reference evidence="2" key="2">
    <citation type="submission" date="2023-06" db="EMBL/GenBank/DDBJ databases">
        <authorList>
            <person name="Ma L."/>
            <person name="Liu K.-W."/>
            <person name="Li Z."/>
            <person name="Hsiao Y.-Y."/>
            <person name="Qi Y."/>
            <person name="Fu T."/>
            <person name="Tang G."/>
            <person name="Zhang D."/>
            <person name="Sun W.-H."/>
            <person name="Liu D.-K."/>
            <person name="Li Y."/>
            <person name="Chen G.-Z."/>
            <person name="Liu X.-D."/>
            <person name="Liao X.-Y."/>
            <person name="Jiang Y.-T."/>
            <person name="Yu X."/>
            <person name="Hao Y."/>
            <person name="Huang J."/>
            <person name="Zhao X.-W."/>
            <person name="Ke S."/>
            <person name="Chen Y.-Y."/>
            <person name="Wu W.-L."/>
            <person name="Hsu J.-L."/>
            <person name="Lin Y.-F."/>
            <person name="Huang M.-D."/>
            <person name="Li C.-Y."/>
            <person name="Huang L."/>
            <person name="Wang Z.-W."/>
            <person name="Zhao X."/>
            <person name="Zhong W.-Y."/>
            <person name="Peng D.-H."/>
            <person name="Ahmad S."/>
            <person name="Lan S."/>
            <person name="Zhang J.-S."/>
            <person name="Tsai W.-C."/>
            <person name="Van De Peer Y."/>
            <person name="Liu Z.-J."/>
        </authorList>
    </citation>
    <scope>NUCLEOTIDE SEQUENCE</scope>
    <source>
        <strain evidence="2">CP</strain>
        <tissue evidence="2">Leaves</tissue>
    </source>
</reference>
<evidence type="ECO:0000313" key="2">
    <source>
        <dbReference type="EMBL" id="KAK1319112.1"/>
    </source>
</evidence>
<proteinExistence type="predicted"/>
<accession>A0AAV9F0D4</accession>
<evidence type="ECO:0000313" key="3">
    <source>
        <dbReference type="Proteomes" id="UP001180020"/>
    </source>
</evidence>
<sequence length="71" mass="8257">MGKALKVIPKLTYLRRSEQQRKRDENKQTRPVRATDRHFDEDEGVGSERTKGRSVPFSFCFTVGMKISQVE</sequence>
<comment type="caution">
    <text evidence="2">The sequence shown here is derived from an EMBL/GenBank/DDBJ whole genome shotgun (WGS) entry which is preliminary data.</text>
</comment>
<feature type="region of interest" description="Disordered" evidence="1">
    <location>
        <begin position="15"/>
        <end position="51"/>
    </location>
</feature>
<name>A0AAV9F0D4_ACOCL</name>
<keyword evidence="3" id="KW-1185">Reference proteome</keyword>
<organism evidence="2 3">
    <name type="scientific">Acorus calamus</name>
    <name type="common">Sweet flag</name>
    <dbReference type="NCBI Taxonomy" id="4465"/>
    <lineage>
        <taxon>Eukaryota</taxon>
        <taxon>Viridiplantae</taxon>
        <taxon>Streptophyta</taxon>
        <taxon>Embryophyta</taxon>
        <taxon>Tracheophyta</taxon>
        <taxon>Spermatophyta</taxon>
        <taxon>Magnoliopsida</taxon>
        <taxon>Liliopsida</taxon>
        <taxon>Acoraceae</taxon>
        <taxon>Acorus</taxon>
    </lineage>
</organism>
<dbReference type="EMBL" id="JAUJYO010000004">
    <property type="protein sequence ID" value="KAK1319112.1"/>
    <property type="molecule type" value="Genomic_DNA"/>
</dbReference>
<gene>
    <name evidence="2" type="ORF">QJS10_CPB04g00949</name>
</gene>
<dbReference type="AlphaFoldDB" id="A0AAV9F0D4"/>
<reference evidence="2" key="1">
    <citation type="journal article" date="2023" name="Nat. Commun.">
        <title>Diploid and tetraploid genomes of Acorus and the evolution of monocots.</title>
        <authorList>
            <person name="Ma L."/>
            <person name="Liu K.W."/>
            <person name="Li Z."/>
            <person name="Hsiao Y.Y."/>
            <person name="Qi Y."/>
            <person name="Fu T."/>
            <person name="Tang G.D."/>
            <person name="Zhang D."/>
            <person name="Sun W.H."/>
            <person name="Liu D.K."/>
            <person name="Li Y."/>
            <person name="Chen G.Z."/>
            <person name="Liu X.D."/>
            <person name="Liao X.Y."/>
            <person name="Jiang Y.T."/>
            <person name="Yu X."/>
            <person name="Hao Y."/>
            <person name="Huang J."/>
            <person name="Zhao X.W."/>
            <person name="Ke S."/>
            <person name="Chen Y.Y."/>
            <person name="Wu W.L."/>
            <person name="Hsu J.L."/>
            <person name="Lin Y.F."/>
            <person name="Huang M.D."/>
            <person name="Li C.Y."/>
            <person name="Huang L."/>
            <person name="Wang Z.W."/>
            <person name="Zhao X."/>
            <person name="Zhong W.Y."/>
            <person name="Peng D.H."/>
            <person name="Ahmad S."/>
            <person name="Lan S."/>
            <person name="Zhang J.S."/>
            <person name="Tsai W.C."/>
            <person name="Van de Peer Y."/>
            <person name="Liu Z.J."/>
        </authorList>
    </citation>
    <scope>NUCLEOTIDE SEQUENCE</scope>
    <source>
        <strain evidence="2">CP</strain>
    </source>
</reference>
<protein>
    <submittedName>
        <fullName evidence="2">Uncharacterized protein</fullName>
    </submittedName>
</protein>
<dbReference type="Proteomes" id="UP001180020">
    <property type="component" value="Unassembled WGS sequence"/>
</dbReference>